<evidence type="ECO:0000256" key="1">
    <source>
        <dbReference type="ARBA" id="ARBA00008791"/>
    </source>
</evidence>
<dbReference type="OrthoDB" id="105697at2157"/>
<dbReference type="InterPro" id="IPR014729">
    <property type="entry name" value="Rossmann-like_a/b/a_fold"/>
</dbReference>
<name>K0IC85_NITGG</name>
<gene>
    <name evidence="3" type="ordered locus">Ngar_c20440</name>
</gene>
<dbReference type="CDD" id="cd00293">
    <property type="entry name" value="USP-like"/>
    <property type="match status" value="1"/>
</dbReference>
<reference evidence="3 4" key="1">
    <citation type="journal article" date="2012" name="Environ. Microbiol.">
        <title>The genome of the ammonia-oxidizing Candidatus Nitrososphaera gargensis: insights into metabolic versatility and environmental adaptations.</title>
        <authorList>
            <person name="Spang A."/>
            <person name="Poehlein A."/>
            <person name="Offre P."/>
            <person name="Zumbragel S."/>
            <person name="Haider S."/>
            <person name="Rychlik N."/>
            <person name="Nowka B."/>
            <person name="Schmeisser C."/>
            <person name="Lebedeva E.V."/>
            <person name="Rattei T."/>
            <person name="Bohm C."/>
            <person name="Schmid M."/>
            <person name="Galushko A."/>
            <person name="Hatzenpichler R."/>
            <person name="Weinmaier T."/>
            <person name="Daniel R."/>
            <person name="Schleper C."/>
            <person name="Spieck E."/>
            <person name="Streit W."/>
            <person name="Wagner M."/>
        </authorList>
    </citation>
    <scope>NUCLEOTIDE SEQUENCE [LARGE SCALE GENOMIC DNA]</scope>
    <source>
        <strain evidence="4">Ga9.2</strain>
    </source>
</reference>
<evidence type="ECO:0000259" key="2">
    <source>
        <dbReference type="Pfam" id="PF00582"/>
    </source>
</evidence>
<dbReference type="PRINTS" id="PR01438">
    <property type="entry name" value="UNVRSLSTRESS"/>
</dbReference>
<dbReference type="KEGG" id="nga:Ngar_c20440"/>
<protein>
    <submittedName>
        <fullName evidence="3">Putative universal stress family protein</fullName>
    </submittedName>
</protein>
<sequence>MAKPILVPHDGTEMSDRALDKAIEFARVLKSEIIIVHIVDSRFVPPSATLGLISEKTTLENAKTQLIRILKTGAEIMLKDRIQKAREGGVSARFLLGVGSPAEEIVSIANAEKAEMIIIGSRQLKATKMITLGSIARRVSETASCPVMIIR</sequence>
<dbReference type="PANTHER" id="PTHR46268">
    <property type="entry name" value="STRESS RESPONSE PROTEIN NHAX"/>
    <property type="match status" value="1"/>
</dbReference>
<proteinExistence type="inferred from homology"/>
<dbReference type="InterPro" id="IPR006016">
    <property type="entry name" value="UspA"/>
</dbReference>
<comment type="similarity">
    <text evidence="1">Belongs to the universal stress protein A family.</text>
</comment>
<evidence type="ECO:0000313" key="3">
    <source>
        <dbReference type="EMBL" id="AFU58976.1"/>
    </source>
</evidence>
<dbReference type="PANTHER" id="PTHR46268:SF6">
    <property type="entry name" value="UNIVERSAL STRESS PROTEIN UP12"/>
    <property type="match status" value="1"/>
</dbReference>
<feature type="domain" description="UspA" evidence="2">
    <location>
        <begin position="1"/>
        <end position="151"/>
    </location>
</feature>
<dbReference type="EMBL" id="CP002408">
    <property type="protein sequence ID" value="AFU58976.1"/>
    <property type="molecule type" value="Genomic_DNA"/>
</dbReference>
<dbReference type="InterPro" id="IPR006015">
    <property type="entry name" value="Universal_stress_UspA"/>
</dbReference>
<dbReference type="BioCyc" id="CNIT1237085:G1324-2042-MONOMER"/>
<dbReference type="Gene3D" id="3.40.50.620">
    <property type="entry name" value="HUPs"/>
    <property type="match status" value="1"/>
</dbReference>
<keyword evidence="4" id="KW-1185">Reference proteome</keyword>
<dbReference type="SUPFAM" id="SSF52402">
    <property type="entry name" value="Adenine nucleotide alpha hydrolases-like"/>
    <property type="match status" value="1"/>
</dbReference>
<dbReference type="InParanoid" id="K0IC85"/>
<dbReference type="STRING" id="1237085.Ngar_c20440"/>
<dbReference type="AlphaFoldDB" id="K0IC85"/>
<dbReference type="Proteomes" id="UP000008037">
    <property type="component" value="Chromosome"/>
</dbReference>
<dbReference type="Pfam" id="PF00582">
    <property type="entry name" value="Usp"/>
    <property type="match status" value="1"/>
</dbReference>
<dbReference type="RefSeq" id="WP_015019511.1">
    <property type="nucleotide sequence ID" value="NC_018719.1"/>
</dbReference>
<evidence type="ECO:0000313" key="4">
    <source>
        <dbReference type="Proteomes" id="UP000008037"/>
    </source>
</evidence>
<organism evidence="3 4">
    <name type="scientific">Nitrososphaera gargensis (strain Ga9.2)</name>
    <dbReference type="NCBI Taxonomy" id="1237085"/>
    <lineage>
        <taxon>Archaea</taxon>
        <taxon>Nitrososphaerota</taxon>
        <taxon>Nitrososphaeria</taxon>
        <taxon>Nitrososphaerales</taxon>
        <taxon>Nitrososphaeraceae</taxon>
        <taxon>Nitrososphaera</taxon>
    </lineage>
</organism>
<dbReference type="HOGENOM" id="CLU_049301_11_2_2"/>
<dbReference type="GeneID" id="13795907"/>
<accession>K0IC85</accession>